<organism evidence="3 4">
    <name type="scientific">Cephalotrichum gorgonifer</name>
    <dbReference type="NCBI Taxonomy" id="2041049"/>
    <lineage>
        <taxon>Eukaryota</taxon>
        <taxon>Fungi</taxon>
        <taxon>Dikarya</taxon>
        <taxon>Ascomycota</taxon>
        <taxon>Pezizomycotina</taxon>
        <taxon>Sordariomycetes</taxon>
        <taxon>Hypocreomycetidae</taxon>
        <taxon>Microascales</taxon>
        <taxon>Microascaceae</taxon>
        <taxon>Cephalotrichum</taxon>
    </lineage>
</organism>
<dbReference type="InterPro" id="IPR049349">
    <property type="entry name" value="DUF2264_N"/>
</dbReference>
<evidence type="ECO:0000313" key="3">
    <source>
        <dbReference type="EMBL" id="SPO04652.1"/>
    </source>
</evidence>
<evidence type="ECO:0000313" key="4">
    <source>
        <dbReference type="Proteomes" id="UP001187682"/>
    </source>
</evidence>
<sequence>MPPLPGFTSNPLRTRADLVRAASALIGPLAPHKSPAKARIRFPFQTATGFDEIAAQLEGFARPLFVVAPLLLHDRDTDDALDETLGLSSWIEGVAAGVDPESPEYWGEIDDSDQRMVETESIAYALMLAPDVFLSGMDELVRGNLVSWLRGIHGKRMPVNNWRWFRVFVNLALVKTLGVPQEEVQEEIESDLAILDSFYLGEGWSSDGVWGEERSQADYYSGSFAIQFAQLLFVRFTDGNEYEERVWRYKAQAREFSSKFWRFFDPDGAAIPFGRSMIYRFAFAAFWAAAVLAQVDLGPPLSLGAVKGLLLRHLRWWAHEDRAEMFHAGGTLTIGFAYPNMYMAEDYNSPQSPYWCLKSLVVLALPPTDNFWAIEEENYPLVLTWSGESPSSLAPESTVIWPPRQIIVNDPFHTYLLSSGQSTTRPFKGREAKYGKFAYSSTFGFSVPTGPLLHQTAPDSTLAIQFSHDDWWRTRSSPEDVHLVDISIGGSGGKHVTGLMSTWKPRSHLRSFEIETTLIPPLASLPGWHIRVHRVRGSSAGPDPESFSLVDGGFATASSFPSGYFIPELRESGMHEDGWVADCASERGGALVISPGGTSGVVDLTSGLVGQQGSTDGTMMPFVRHDLELSTDDNTRDRIFVTGVFAVKMCADLDRGEARVLWRKRPVVKLGHGGKLEVTVSVPPA</sequence>
<dbReference type="PIRSF" id="PIRSF014753">
    <property type="entry name" value="UCP014753"/>
    <property type="match status" value="1"/>
</dbReference>
<dbReference type="AlphaFoldDB" id="A0AAE8SY42"/>
<dbReference type="InterPro" id="IPR049237">
    <property type="entry name" value="DUF2264_C"/>
</dbReference>
<name>A0AAE8SY42_9PEZI</name>
<feature type="domain" description="DUF2264" evidence="2">
    <location>
        <begin position="398"/>
        <end position="668"/>
    </location>
</feature>
<feature type="domain" description="DUF2264" evidence="1">
    <location>
        <begin position="14"/>
        <end position="378"/>
    </location>
</feature>
<evidence type="ECO:0000259" key="2">
    <source>
        <dbReference type="Pfam" id="PF20938"/>
    </source>
</evidence>
<dbReference type="Pfam" id="PF10022">
    <property type="entry name" value="DUF2264"/>
    <property type="match status" value="1"/>
</dbReference>
<evidence type="ECO:0008006" key="5">
    <source>
        <dbReference type="Google" id="ProtNLM"/>
    </source>
</evidence>
<dbReference type="PANTHER" id="PTHR35339">
    <property type="entry name" value="LINALOOL DEHYDRATASE_ISOMERASE DOMAIN-CONTAINING PROTEIN"/>
    <property type="match status" value="1"/>
</dbReference>
<reference evidence="3" key="1">
    <citation type="submission" date="2018-03" db="EMBL/GenBank/DDBJ databases">
        <authorList>
            <person name="Guldener U."/>
        </authorList>
    </citation>
    <scope>NUCLEOTIDE SEQUENCE</scope>
</reference>
<proteinExistence type="predicted"/>
<dbReference type="PANTHER" id="PTHR35339:SF2">
    <property type="entry name" value="DUF2264 DOMAIN-CONTAINING PROTEIN-RELATED"/>
    <property type="match status" value="1"/>
</dbReference>
<dbReference type="Pfam" id="PF20938">
    <property type="entry name" value="DUF2264_C"/>
    <property type="match status" value="1"/>
</dbReference>
<dbReference type="EMBL" id="ONZQ02000010">
    <property type="protein sequence ID" value="SPO04652.1"/>
    <property type="molecule type" value="Genomic_DNA"/>
</dbReference>
<comment type="caution">
    <text evidence="3">The sequence shown here is derived from an EMBL/GenBank/DDBJ whole genome shotgun (WGS) entry which is preliminary data.</text>
</comment>
<dbReference type="Proteomes" id="UP001187682">
    <property type="component" value="Unassembled WGS sequence"/>
</dbReference>
<accession>A0AAE8SY42</accession>
<keyword evidence="4" id="KW-1185">Reference proteome</keyword>
<protein>
    <recommendedName>
        <fullName evidence="5">DUF2264 domain-containing protein</fullName>
    </recommendedName>
</protein>
<dbReference type="InterPro" id="IPR016624">
    <property type="entry name" value="UCP014753"/>
</dbReference>
<gene>
    <name evidence="3" type="ORF">DNG_07337</name>
</gene>
<evidence type="ECO:0000259" key="1">
    <source>
        <dbReference type="Pfam" id="PF10022"/>
    </source>
</evidence>